<dbReference type="Proteomes" id="UP000597761">
    <property type="component" value="Unassembled WGS sequence"/>
</dbReference>
<sequence>MTSGDGTAGDAAGPGAGSVADDDARRWAQAEQRAAGVVVPDEWPVLRRFLLVELPIVLVVCVGLGVLGALLGGEWPESIGTAIMVAGLVGMIMGVVRAVRRHPNPPAVRLFLTNDQRRQNQRQVTGREPVDVAHLNVLRLAAGGLRLGVMRTLYTPIGLEVMTVGNIVRNLHRGGWGLAFYIAMGVALLVLLLVSIRQVRRATAFLREHPEPSPESAEASP</sequence>
<evidence type="ECO:0000256" key="2">
    <source>
        <dbReference type="SAM" id="Phobius"/>
    </source>
</evidence>
<feature type="transmembrane region" description="Helical" evidence="2">
    <location>
        <begin position="50"/>
        <end position="73"/>
    </location>
</feature>
<feature type="transmembrane region" description="Helical" evidence="2">
    <location>
        <begin position="79"/>
        <end position="99"/>
    </location>
</feature>
<feature type="compositionally biased region" description="Low complexity" evidence="1">
    <location>
        <begin position="1"/>
        <end position="19"/>
    </location>
</feature>
<keyword evidence="2" id="KW-1133">Transmembrane helix</keyword>
<proteinExistence type="predicted"/>
<dbReference type="EMBL" id="BMJI01000001">
    <property type="protein sequence ID" value="GGC79716.1"/>
    <property type="molecule type" value="Genomic_DNA"/>
</dbReference>
<evidence type="ECO:0000313" key="4">
    <source>
        <dbReference type="Proteomes" id="UP000597761"/>
    </source>
</evidence>
<organism evidence="3 4">
    <name type="scientific">Tersicoccus solisilvae</name>
    <dbReference type="NCBI Taxonomy" id="1882339"/>
    <lineage>
        <taxon>Bacteria</taxon>
        <taxon>Bacillati</taxon>
        <taxon>Actinomycetota</taxon>
        <taxon>Actinomycetes</taxon>
        <taxon>Micrococcales</taxon>
        <taxon>Micrococcaceae</taxon>
        <taxon>Tersicoccus</taxon>
    </lineage>
</organism>
<dbReference type="RefSeq" id="WP_188665253.1">
    <property type="nucleotide sequence ID" value="NZ_BMJI01000001.1"/>
</dbReference>
<keyword evidence="4" id="KW-1185">Reference proteome</keyword>
<reference evidence="4" key="1">
    <citation type="journal article" date="2019" name="Int. J. Syst. Evol. Microbiol.">
        <title>The Global Catalogue of Microorganisms (GCM) 10K type strain sequencing project: providing services to taxonomists for standard genome sequencing and annotation.</title>
        <authorList>
            <consortium name="The Broad Institute Genomics Platform"/>
            <consortium name="The Broad Institute Genome Sequencing Center for Infectious Disease"/>
            <person name="Wu L."/>
            <person name="Ma J."/>
        </authorList>
    </citation>
    <scope>NUCLEOTIDE SEQUENCE [LARGE SCALE GENOMIC DNA]</scope>
    <source>
        <strain evidence="4">CGMCC 1.15480</strain>
    </source>
</reference>
<gene>
    <name evidence="3" type="ORF">GCM10011512_02910</name>
</gene>
<feature type="region of interest" description="Disordered" evidence="1">
    <location>
        <begin position="1"/>
        <end position="25"/>
    </location>
</feature>
<protein>
    <submittedName>
        <fullName evidence="3">Uncharacterized protein</fullName>
    </submittedName>
</protein>
<accession>A0ABQ1NKY2</accession>
<keyword evidence="2" id="KW-0812">Transmembrane</keyword>
<evidence type="ECO:0000256" key="1">
    <source>
        <dbReference type="SAM" id="MobiDB-lite"/>
    </source>
</evidence>
<evidence type="ECO:0000313" key="3">
    <source>
        <dbReference type="EMBL" id="GGC79716.1"/>
    </source>
</evidence>
<keyword evidence="2" id="KW-0472">Membrane</keyword>
<name>A0ABQ1NKY2_9MICC</name>
<comment type="caution">
    <text evidence="3">The sequence shown here is derived from an EMBL/GenBank/DDBJ whole genome shotgun (WGS) entry which is preliminary data.</text>
</comment>
<feature type="transmembrane region" description="Helical" evidence="2">
    <location>
        <begin position="178"/>
        <end position="196"/>
    </location>
</feature>